<name>A0A8K0HXI3_COCNU</name>
<dbReference type="EMBL" id="CM017872">
    <property type="protein sequence ID" value="KAG1327994.1"/>
    <property type="molecule type" value="Genomic_DNA"/>
</dbReference>
<comment type="caution">
    <text evidence="1">The sequence shown here is derived from an EMBL/GenBank/DDBJ whole genome shotgun (WGS) entry which is preliminary data.</text>
</comment>
<accession>A0A8K0HXI3</accession>
<reference evidence="1" key="2">
    <citation type="submission" date="2019-07" db="EMBL/GenBank/DDBJ databases">
        <authorList>
            <person name="Yang Y."/>
            <person name="Bocs S."/>
            <person name="Baudouin L."/>
        </authorList>
    </citation>
    <scope>NUCLEOTIDE SEQUENCE</scope>
    <source>
        <tissue evidence="1">Spear leaf of Hainan Tall coconut</tissue>
    </source>
</reference>
<dbReference type="AlphaFoldDB" id="A0A8K0HXI3"/>
<organism evidence="1 2">
    <name type="scientific">Cocos nucifera</name>
    <name type="common">Coconut palm</name>
    <dbReference type="NCBI Taxonomy" id="13894"/>
    <lineage>
        <taxon>Eukaryota</taxon>
        <taxon>Viridiplantae</taxon>
        <taxon>Streptophyta</taxon>
        <taxon>Embryophyta</taxon>
        <taxon>Tracheophyta</taxon>
        <taxon>Spermatophyta</taxon>
        <taxon>Magnoliopsida</taxon>
        <taxon>Liliopsida</taxon>
        <taxon>Arecaceae</taxon>
        <taxon>Arecoideae</taxon>
        <taxon>Cocoseae</taxon>
        <taxon>Attaleinae</taxon>
        <taxon>Cocos</taxon>
    </lineage>
</organism>
<dbReference type="Proteomes" id="UP000797356">
    <property type="component" value="Chromosome 1"/>
</dbReference>
<evidence type="ECO:0000313" key="2">
    <source>
        <dbReference type="Proteomes" id="UP000797356"/>
    </source>
</evidence>
<reference evidence="1" key="1">
    <citation type="journal article" date="2017" name="Gigascience">
        <title>The genome draft of coconut (Cocos nucifera).</title>
        <authorList>
            <person name="Xiao Y."/>
            <person name="Xu P."/>
            <person name="Fan H."/>
            <person name="Baudouin L."/>
            <person name="Xia W."/>
            <person name="Bocs S."/>
            <person name="Xu J."/>
            <person name="Li Q."/>
            <person name="Guo A."/>
            <person name="Zhou L."/>
            <person name="Li J."/>
            <person name="Wu Y."/>
            <person name="Ma Z."/>
            <person name="Armero A."/>
            <person name="Issali A.E."/>
            <person name="Liu N."/>
            <person name="Peng M."/>
            <person name="Yang Y."/>
        </authorList>
    </citation>
    <scope>NUCLEOTIDE SEQUENCE</scope>
    <source>
        <tissue evidence="1">Spear leaf of Hainan Tall coconut</tissue>
    </source>
</reference>
<protein>
    <submittedName>
        <fullName evidence="1">Uncharacterized protein</fullName>
    </submittedName>
</protein>
<evidence type="ECO:0000313" key="1">
    <source>
        <dbReference type="EMBL" id="KAG1327994.1"/>
    </source>
</evidence>
<gene>
    <name evidence="1" type="ORF">COCNU_01G019280</name>
</gene>
<keyword evidence="2" id="KW-1185">Reference proteome</keyword>
<sequence length="79" mass="8576">MARGQRLDPMVVARVQRRAGRGAGIRCRSRPHGRIRCQGARIRRDGAGPSLPPDAWIRWRANGDSDGVLGGVPVVVAPR</sequence>
<proteinExistence type="predicted"/>